<feature type="domain" description="G-patch" evidence="9">
    <location>
        <begin position="509"/>
        <end position="528"/>
    </location>
</feature>
<keyword evidence="5" id="KW-0863">Zinc-finger</keyword>
<dbReference type="InterPro" id="IPR000467">
    <property type="entry name" value="G_patch_dom"/>
</dbReference>
<dbReference type="Pfam" id="PF01585">
    <property type="entry name" value="G-patch"/>
    <property type="match status" value="1"/>
</dbReference>
<dbReference type="SMART" id="SM00343">
    <property type="entry name" value="ZnF_C2HC"/>
    <property type="match status" value="1"/>
</dbReference>
<evidence type="ECO:0000259" key="7">
    <source>
        <dbReference type="PROSITE" id="PS50128"/>
    </source>
</evidence>
<dbReference type="Gene3D" id="4.10.60.10">
    <property type="entry name" value="Zinc finger, CCHC-type"/>
    <property type="match status" value="1"/>
</dbReference>
<evidence type="ECO:0000256" key="5">
    <source>
        <dbReference type="PROSITE-ProRule" id="PRU00047"/>
    </source>
</evidence>
<dbReference type="PROSITE" id="PS50158">
    <property type="entry name" value="ZF_CCHC"/>
    <property type="match status" value="1"/>
</dbReference>
<dbReference type="PROSITE" id="PS50128">
    <property type="entry name" value="SURP"/>
    <property type="match status" value="1"/>
</dbReference>
<feature type="region of interest" description="Disordered" evidence="6">
    <location>
        <begin position="443"/>
        <end position="473"/>
    </location>
</feature>
<feature type="domain" description="CCHC-type" evidence="8">
    <location>
        <begin position="84"/>
        <end position="100"/>
    </location>
</feature>
<dbReference type="Pfam" id="PF01805">
    <property type="entry name" value="Surp"/>
    <property type="match status" value="1"/>
</dbReference>
<evidence type="ECO:0000259" key="8">
    <source>
        <dbReference type="PROSITE" id="PS50158"/>
    </source>
</evidence>
<dbReference type="GO" id="GO:0008270">
    <property type="term" value="F:zinc ion binding"/>
    <property type="evidence" value="ECO:0007669"/>
    <property type="project" value="UniProtKB-KW"/>
</dbReference>
<dbReference type="InterPro" id="IPR000061">
    <property type="entry name" value="Surp"/>
</dbReference>
<evidence type="ECO:0000259" key="9">
    <source>
        <dbReference type="PROSITE" id="PS50174"/>
    </source>
</evidence>
<dbReference type="SUPFAM" id="SSF57756">
    <property type="entry name" value="Retrovirus zinc finger-like domains"/>
    <property type="match status" value="1"/>
</dbReference>
<evidence type="ECO:0000256" key="2">
    <source>
        <dbReference type="ARBA" id="ARBA00022664"/>
    </source>
</evidence>
<dbReference type="PROSITE" id="PS50174">
    <property type="entry name" value="G_PATCH"/>
    <property type="match status" value="1"/>
</dbReference>
<name>A0A835IQT7_9MAGN</name>
<evidence type="ECO:0000313" key="10">
    <source>
        <dbReference type="EMBL" id="KAF9623420.1"/>
    </source>
</evidence>
<sequence length="542" mass="61070">MSISGLERVFYMPDCNRAVWKEKFIAGLPNGLGDLVRSRLKEDDLDLMTFGELFVAVDQLLIERCTQKKRKHSSRRPSKGGKERRCYKCNKIGHYAKDCKAKRVGAAVQDQEDTSQTSDDGQVQRQLSQQFGFLIIQGRSISRWGWTGTTGVTQVQRKTAARSQKRTRVSRFLMDWHSDRSTAIGFPVQKDPVPIIQTRRLRGWMLYMYALPGSGQDSRCPIRQPLTALQGIPYSKVSFHFTDQFLSHYAARLTSLFCIWESCWNVVKRNSASSSPSDPDVKKVADKLASFVAKNGRQFEHFTRQRNHGDTPFNTGLESIVFNHFAQRDLVMISSREDLIGEKDKNQCFCLYNLVLQQHLLCAGVFIFFHTICCAGSSNTSGFKASNGFQKNQSNYQTPASALYEANKDTPQAGSNSYGERNAPSASDPIAITEFYMKKAAHEEWRRQPKQSKDEMPPPASLHAASGKKGHHMGDYIPLEELEKFMANCNDVAAQKAAKEAAERSKIQADNVGHKLLSKMGWKEGDAFFVVAFFVTASFSTK</sequence>
<dbReference type="SUPFAM" id="SSF109905">
    <property type="entry name" value="Surp module (SWAP domain)"/>
    <property type="match status" value="1"/>
</dbReference>
<evidence type="ECO:0000256" key="3">
    <source>
        <dbReference type="ARBA" id="ARBA00023187"/>
    </source>
</evidence>
<evidence type="ECO:0000313" key="11">
    <source>
        <dbReference type="Proteomes" id="UP000631114"/>
    </source>
</evidence>
<dbReference type="OrthoDB" id="4822at2759"/>
<protein>
    <recommendedName>
        <fullName evidence="12">CCHC-type domain-containing protein</fullName>
    </recommendedName>
</protein>
<keyword evidence="3" id="KW-0508">mRNA splicing</keyword>
<feature type="compositionally biased region" description="Basic and acidic residues" evidence="6">
    <location>
        <begin position="443"/>
        <end position="456"/>
    </location>
</feature>
<comment type="caution">
    <text evidence="10">The sequence shown here is derived from an EMBL/GenBank/DDBJ whole genome shotgun (WGS) entry which is preliminary data.</text>
</comment>
<proteinExistence type="predicted"/>
<dbReference type="InterPro" id="IPR036875">
    <property type="entry name" value="Znf_CCHC_sf"/>
</dbReference>
<keyword evidence="11" id="KW-1185">Reference proteome</keyword>
<dbReference type="Pfam" id="PF00098">
    <property type="entry name" value="zf-CCHC"/>
    <property type="match status" value="1"/>
</dbReference>
<dbReference type="PANTHER" id="PTHR23340">
    <property type="entry name" value="ARGININE/SERINE RICH SPLICING FACTOR SF4/14"/>
    <property type="match status" value="1"/>
</dbReference>
<comment type="subcellular location">
    <subcellularLocation>
        <location evidence="1">Nucleus</location>
    </subcellularLocation>
</comment>
<accession>A0A835IQT7</accession>
<dbReference type="EMBL" id="JADFTS010000001">
    <property type="protein sequence ID" value="KAF9623420.1"/>
    <property type="molecule type" value="Genomic_DNA"/>
</dbReference>
<dbReference type="GO" id="GO:0005654">
    <property type="term" value="C:nucleoplasm"/>
    <property type="evidence" value="ECO:0007669"/>
    <property type="project" value="TreeGrafter"/>
</dbReference>
<dbReference type="AlphaFoldDB" id="A0A835IQT7"/>
<dbReference type="InterPro" id="IPR040169">
    <property type="entry name" value="SUGP1/2"/>
</dbReference>
<keyword evidence="5" id="KW-0479">Metal-binding</keyword>
<evidence type="ECO:0000256" key="1">
    <source>
        <dbReference type="ARBA" id="ARBA00004123"/>
    </source>
</evidence>
<keyword evidence="5" id="KW-0862">Zinc</keyword>
<dbReference type="InterPro" id="IPR035967">
    <property type="entry name" value="SWAP/Surp_sf"/>
</dbReference>
<evidence type="ECO:0000256" key="4">
    <source>
        <dbReference type="ARBA" id="ARBA00023242"/>
    </source>
</evidence>
<evidence type="ECO:0000256" key="6">
    <source>
        <dbReference type="SAM" id="MobiDB-lite"/>
    </source>
</evidence>
<dbReference type="Gene3D" id="1.10.10.790">
    <property type="entry name" value="Surp module"/>
    <property type="match status" value="1"/>
</dbReference>
<dbReference type="PANTHER" id="PTHR23340:SF0">
    <property type="entry name" value="SURP AND G-PATCH DOMAIN-CONTAINING PROTEIN 1 ISOFORM X1"/>
    <property type="match status" value="1"/>
</dbReference>
<dbReference type="Proteomes" id="UP000631114">
    <property type="component" value="Unassembled WGS sequence"/>
</dbReference>
<feature type="domain" description="SURP motif" evidence="7">
    <location>
        <begin position="284"/>
        <end position="326"/>
    </location>
</feature>
<dbReference type="GO" id="GO:0006397">
    <property type="term" value="P:mRNA processing"/>
    <property type="evidence" value="ECO:0007669"/>
    <property type="project" value="UniProtKB-KW"/>
</dbReference>
<dbReference type="GO" id="GO:0003723">
    <property type="term" value="F:RNA binding"/>
    <property type="evidence" value="ECO:0007669"/>
    <property type="project" value="InterPro"/>
</dbReference>
<keyword evidence="4" id="KW-0539">Nucleus</keyword>
<dbReference type="InterPro" id="IPR001878">
    <property type="entry name" value="Znf_CCHC"/>
</dbReference>
<organism evidence="10 11">
    <name type="scientific">Coptis chinensis</name>
    <dbReference type="NCBI Taxonomy" id="261450"/>
    <lineage>
        <taxon>Eukaryota</taxon>
        <taxon>Viridiplantae</taxon>
        <taxon>Streptophyta</taxon>
        <taxon>Embryophyta</taxon>
        <taxon>Tracheophyta</taxon>
        <taxon>Spermatophyta</taxon>
        <taxon>Magnoliopsida</taxon>
        <taxon>Ranunculales</taxon>
        <taxon>Ranunculaceae</taxon>
        <taxon>Coptidoideae</taxon>
        <taxon>Coptis</taxon>
    </lineage>
</organism>
<evidence type="ECO:0008006" key="12">
    <source>
        <dbReference type="Google" id="ProtNLM"/>
    </source>
</evidence>
<gene>
    <name evidence="10" type="ORF">IFM89_003004</name>
</gene>
<keyword evidence="2" id="KW-0507">mRNA processing</keyword>
<dbReference type="GO" id="GO:0008380">
    <property type="term" value="P:RNA splicing"/>
    <property type="evidence" value="ECO:0007669"/>
    <property type="project" value="UniProtKB-KW"/>
</dbReference>
<reference evidence="10 11" key="1">
    <citation type="submission" date="2020-10" db="EMBL/GenBank/DDBJ databases">
        <title>The Coptis chinensis genome and diversification of protoberbering-type alkaloids.</title>
        <authorList>
            <person name="Wang B."/>
            <person name="Shu S."/>
            <person name="Song C."/>
            <person name="Liu Y."/>
        </authorList>
    </citation>
    <scope>NUCLEOTIDE SEQUENCE [LARGE SCALE GENOMIC DNA]</scope>
    <source>
        <strain evidence="10">HL-2020</strain>
        <tissue evidence="10">Leaf</tissue>
    </source>
</reference>